<evidence type="ECO:0000313" key="2">
    <source>
        <dbReference type="Proteomes" id="UP000567179"/>
    </source>
</evidence>
<name>A0A8H5BHG1_9AGAR</name>
<proteinExistence type="predicted"/>
<accession>A0A8H5BHG1</accession>
<comment type="caution">
    <text evidence="1">The sequence shown here is derived from an EMBL/GenBank/DDBJ whole genome shotgun (WGS) entry which is preliminary data.</text>
</comment>
<reference evidence="1 2" key="1">
    <citation type="journal article" date="2020" name="ISME J.">
        <title>Uncovering the hidden diversity of litter-decomposition mechanisms in mushroom-forming fungi.</title>
        <authorList>
            <person name="Floudas D."/>
            <person name="Bentzer J."/>
            <person name="Ahren D."/>
            <person name="Johansson T."/>
            <person name="Persson P."/>
            <person name="Tunlid A."/>
        </authorList>
    </citation>
    <scope>NUCLEOTIDE SEQUENCE [LARGE SCALE GENOMIC DNA]</scope>
    <source>
        <strain evidence="1 2">CBS 101986</strain>
    </source>
</reference>
<keyword evidence="2" id="KW-1185">Reference proteome</keyword>
<dbReference type="EMBL" id="JAACJJ010000028">
    <property type="protein sequence ID" value="KAF5322538.1"/>
    <property type="molecule type" value="Genomic_DNA"/>
</dbReference>
<protein>
    <submittedName>
        <fullName evidence="1">Uncharacterized protein</fullName>
    </submittedName>
</protein>
<gene>
    <name evidence="1" type="ORF">D9619_000641</name>
</gene>
<sequence>MGRDDGRRSRQVQHVHHSRFRLSKSFAIHSMFMSSQSPPQKSTFQDILQSADLPEPGPEYYAARRRLWLTPRPETGTPPPLSPTRKELEEEVAKQSALHNPKSWTPTMDKMWRRLSNGRPLKYPLPLHFIIKVIHSFWIHDHTWPAGMEVPPSDEEQQEEERIIPVIDSSAASSTPAISTRIPLSAVTSGTMVDTSSSSMPR</sequence>
<dbReference type="Proteomes" id="UP000567179">
    <property type="component" value="Unassembled WGS sequence"/>
</dbReference>
<organism evidence="1 2">
    <name type="scientific">Psilocybe cf. subviscida</name>
    <dbReference type="NCBI Taxonomy" id="2480587"/>
    <lineage>
        <taxon>Eukaryota</taxon>
        <taxon>Fungi</taxon>
        <taxon>Dikarya</taxon>
        <taxon>Basidiomycota</taxon>
        <taxon>Agaricomycotina</taxon>
        <taxon>Agaricomycetes</taxon>
        <taxon>Agaricomycetidae</taxon>
        <taxon>Agaricales</taxon>
        <taxon>Agaricineae</taxon>
        <taxon>Strophariaceae</taxon>
        <taxon>Psilocybe</taxon>
    </lineage>
</organism>
<dbReference type="AlphaFoldDB" id="A0A8H5BHG1"/>
<dbReference type="OrthoDB" id="3366194at2759"/>
<evidence type="ECO:0000313" key="1">
    <source>
        <dbReference type="EMBL" id="KAF5322538.1"/>
    </source>
</evidence>